<gene>
    <name evidence="11" type="ORF">UFOPK2656_00281</name>
    <name evidence="12" type="ORF">UFOPK3267_01578</name>
    <name evidence="13" type="ORF">UFOPK3651_00049</name>
    <name evidence="14" type="ORF">UFOPK3931_02760</name>
    <name evidence="10" type="ORF">UFOPK4189_00278</name>
</gene>
<dbReference type="EMBL" id="CAESGF010000002">
    <property type="protein sequence ID" value="CAB4362502.1"/>
    <property type="molecule type" value="Genomic_DNA"/>
</dbReference>
<feature type="transmembrane region" description="Helical" evidence="8">
    <location>
        <begin position="35"/>
        <end position="53"/>
    </location>
</feature>
<evidence type="ECO:0000313" key="13">
    <source>
        <dbReference type="EMBL" id="CAB4909346.1"/>
    </source>
</evidence>
<evidence type="ECO:0000256" key="1">
    <source>
        <dbReference type="ARBA" id="ARBA00004141"/>
    </source>
</evidence>
<comment type="subcellular location">
    <subcellularLocation>
        <location evidence="1">Membrane</location>
        <topology evidence="1">Multi-pass membrane protein</topology>
    </subcellularLocation>
</comment>
<evidence type="ECO:0000313" key="11">
    <source>
        <dbReference type="EMBL" id="CAB4704943.1"/>
    </source>
</evidence>
<feature type="transmembrane region" description="Helical" evidence="8">
    <location>
        <begin position="641"/>
        <end position="662"/>
    </location>
</feature>
<dbReference type="AlphaFoldDB" id="A0A6J7PXH9"/>
<dbReference type="EMBL" id="CAEZYF010000002">
    <property type="protein sequence ID" value="CAB4704943.1"/>
    <property type="molecule type" value="Genomic_DNA"/>
</dbReference>
<feature type="domain" description="Glycosyltransferase 2-like" evidence="9">
    <location>
        <begin position="357"/>
        <end position="581"/>
    </location>
</feature>
<evidence type="ECO:0000313" key="10">
    <source>
        <dbReference type="EMBL" id="CAB4362502.1"/>
    </source>
</evidence>
<feature type="transmembrane region" description="Helical" evidence="8">
    <location>
        <begin position="542"/>
        <end position="561"/>
    </location>
</feature>
<dbReference type="Pfam" id="PF13632">
    <property type="entry name" value="Glyco_trans_2_3"/>
    <property type="match status" value="1"/>
</dbReference>
<evidence type="ECO:0000256" key="8">
    <source>
        <dbReference type="SAM" id="Phobius"/>
    </source>
</evidence>
<dbReference type="EMBL" id="CAFBMT010000001">
    <property type="protein sequence ID" value="CAB4909346.1"/>
    <property type="molecule type" value="Genomic_DNA"/>
</dbReference>
<evidence type="ECO:0000256" key="6">
    <source>
        <dbReference type="ARBA" id="ARBA00023136"/>
    </source>
</evidence>
<evidence type="ECO:0000256" key="3">
    <source>
        <dbReference type="ARBA" id="ARBA00022679"/>
    </source>
</evidence>
<feature type="transmembrane region" description="Helical" evidence="8">
    <location>
        <begin position="73"/>
        <end position="93"/>
    </location>
</feature>
<dbReference type="GO" id="GO:0005886">
    <property type="term" value="C:plasma membrane"/>
    <property type="evidence" value="ECO:0007669"/>
    <property type="project" value="TreeGrafter"/>
</dbReference>
<feature type="region of interest" description="Disordered" evidence="7">
    <location>
        <begin position="1"/>
        <end position="32"/>
    </location>
</feature>
<proteinExistence type="predicted"/>
<feature type="transmembrane region" description="Helical" evidence="8">
    <location>
        <begin position="682"/>
        <end position="709"/>
    </location>
</feature>
<dbReference type="PANTHER" id="PTHR43867">
    <property type="entry name" value="CELLULOSE SYNTHASE CATALYTIC SUBUNIT A [UDP-FORMING]"/>
    <property type="match status" value="1"/>
</dbReference>
<keyword evidence="6 8" id="KW-0472">Membrane</keyword>
<keyword evidence="5 8" id="KW-1133">Transmembrane helix</keyword>
<evidence type="ECO:0000256" key="7">
    <source>
        <dbReference type="SAM" id="MobiDB-lite"/>
    </source>
</evidence>
<dbReference type="EMBL" id="CAFBIY010000084">
    <property type="protein sequence ID" value="CAB4851528.1"/>
    <property type="molecule type" value="Genomic_DNA"/>
</dbReference>
<sequence>MSTLLHAPRRRQWGADRRSEPLPTVPPKATHRSMGANRGAIWVTLAAWIGYSLRTLKSELLDRTPTWSTVIPMTLYLVVAAALSTSALAYLIARQGFLIRSSQHTRATRLDLDTQFASGSPSMTVLVPSYREDTRVVRQTLLSAALQEYDDMSIVLLVDDPANPGTEEERELLDGALSLPWELNRLLSGPASDARNALAAFDNSSSLRLMTDSRELTELATAYQDAADALEMIADTVARVDHTDDFLVDQVVGRLIGEFRQIATAIDAAADQDVDFTVERARQLYLRLVRVFTARVSAFQRKRFASLSHEANKAMNLNSYLSLMGGAYTISHRAGLTHLDPAVDPRSADLVVPRTEYVLTLDADSVLLPEYCLRLVYIMEQPGNERMAVAQTPYSAFPGAPTRLERLAGASTDLQHRVHQGLTHYGATYWVGANAVLRRSALDDISTTEIEHGIPVVRYIHDRTVIEDTESSIDLGTHGWTLFNYGERLSYSATPPDFGSLAIQRQRWADGGLIILPKLIKQWRSRKESDTPMTFTQFFLRLNYLASIAWSSAGLVLLLLYPFSQTLLSPLVILAAAPYFLAQADDLYDCGYRRRDVARIYGFNLVLLAINVAGAVRSLGQALTGNKIAFARTPKRQNRTAARAPFLAIPLILIGFSAYTVAKDYAEHRWWHAGFAALNASTALWAFVALIGVTAAVTDLATGVVRFVYRDAGPEPAARPTTLDWAVVLDRGAA</sequence>
<keyword evidence="2" id="KW-0328">Glycosyltransferase</keyword>
<feature type="transmembrane region" description="Helical" evidence="8">
    <location>
        <begin position="601"/>
        <end position="620"/>
    </location>
</feature>
<protein>
    <submittedName>
        <fullName evidence="14">Unannotated protein</fullName>
    </submittedName>
</protein>
<evidence type="ECO:0000256" key="5">
    <source>
        <dbReference type="ARBA" id="ARBA00022989"/>
    </source>
</evidence>
<dbReference type="InterPro" id="IPR050321">
    <property type="entry name" value="Glycosyltr_2/OpgH_subfam"/>
</dbReference>
<dbReference type="GO" id="GO:0016758">
    <property type="term" value="F:hexosyltransferase activity"/>
    <property type="evidence" value="ECO:0007669"/>
    <property type="project" value="TreeGrafter"/>
</dbReference>
<keyword evidence="4 8" id="KW-0812">Transmembrane</keyword>
<dbReference type="InterPro" id="IPR029044">
    <property type="entry name" value="Nucleotide-diphossugar_trans"/>
</dbReference>
<dbReference type="Gene3D" id="3.90.550.10">
    <property type="entry name" value="Spore Coat Polysaccharide Biosynthesis Protein SpsA, Chain A"/>
    <property type="match status" value="1"/>
</dbReference>
<dbReference type="EMBL" id="CAFBOL010000105">
    <property type="protein sequence ID" value="CAB5010077.1"/>
    <property type="molecule type" value="Genomic_DNA"/>
</dbReference>
<organism evidence="14">
    <name type="scientific">freshwater metagenome</name>
    <dbReference type="NCBI Taxonomy" id="449393"/>
    <lineage>
        <taxon>unclassified sequences</taxon>
        <taxon>metagenomes</taxon>
        <taxon>ecological metagenomes</taxon>
    </lineage>
</organism>
<accession>A0A6J7PXH9</accession>
<name>A0A6J7PXH9_9ZZZZ</name>
<evidence type="ECO:0000256" key="4">
    <source>
        <dbReference type="ARBA" id="ARBA00022692"/>
    </source>
</evidence>
<reference evidence="14" key="1">
    <citation type="submission" date="2020-05" db="EMBL/GenBank/DDBJ databases">
        <authorList>
            <person name="Chiriac C."/>
            <person name="Salcher M."/>
            <person name="Ghai R."/>
            <person name="Kavagutti S V."/>
        </authorList>
    </citation>
    <scope>NUCLEOTIDE SEQUENCE</scope>
</reference>
<evidence type="ECO:0000313" key="12">
    <source>
        <dbReference type="EMBL" id="CAB4851528.1"/>
    </source>
</evidence>
<dbReference type="SUPFAM" id="SSF53448">
    <property type="entry name" value="Nucleotide-diphospho-sugar transferases"/>
    <property type="match status" value="1"/>
</dbReference>
<dbReference type="PANTHER" id="PTHR43867:SF2">
    <property type="entry name" value="CELLULOSE SYNTHASE CATALYTIC SUBUNIT A [UDP-FORMING]"/>
    <property type="match status" value="1"/>
</dbReference>
<evidence type="ECO:0000256" key="2">
    <source>
        <dbReference type="ARBA" id="ARBA00022676"/>
    </source>
</evidence>
<keyword evidence="3" id="KW-0808">Transferase</keyword>
<evidence type="ECO:0000313" key="14">
    <source>
        <dbReference type="EMBL" id="CAB5010077.1"/>
    </source>
</evidence>
<dbReference type="InterPro" id="IPR001173">
    <property type="entry name" value="Glyco_trans_2-like"/>
</dbReference>
<evidence type="ECO:0000259" key="9">
    <source>
        <dbReference type="Pfam" id="PF13632"/>
    </source>
</evidence>